<dbReference type="AlphaFoldDB" id="A0A6J4T2G0"/>
<reference evidence="6" key="1">
    <citation type="submission" date="2020-02" db="EMBL/GenBank/DDBJ databases">
        <authorList>
            <person name="Meier V. D."/>
        </authorList>
    </citation>
    <scope>NUCLEOTIDE SEQUENCE</scope>
    <source>
        <strain evidence="6">AVDCRST_MAG44</strain>
    </source>
</reference>
<dbReference type="InterPro" id="IPR007792">
    <property type="entry name" value="T4SS_VirB3/TrbD/AvhB"/>
</dbReference>
<evidence type="ECO:0000256" key="5">
    <source>
        <dbReference type="SAM" id="Phobius"/>
    </source>
</evidence>
<proteinExistence type="predicted"/>
<dbReference type="GO" id="GO:0016020">
    <property type="term" value="C:membrane"/>
    <property type="evidence" value="ECO:0007669"/>
    <property type="project" value="UniProtKB-SubCell"/>
</dbReference>
<name>A0A6J4T2G0_9SPHN</name>
<evidence type="ECO:0000256" key="3">
    <source>
        <dbReference type="ARBA" id="ARBA00022989"/>
    </source>
</evidence>
<evidence type="ECO:0000256" key="2">
    <source>
        <dbReference type="ARBA" id="ARBA00022692"/>
    </source>
</evidence>
<sequence length="91" mass="10326">MAGDRLFRALARPQMVAGVTYPFFVLNGIVGAELFLIFKSLFALIPVLVIHALGYAAHLRDPHIMSLWLTRLRRVPRVPNRSLWGANVYRP</sequence>
<evidence type="ECO:0008006" key="7">
    <source>
        <dbReference type="Google" id="ProtNLM"/>
    </source>
</evidence>
<dbReference type="Pfam" id="PF05101">
    <property type="entry name" value="VirB3"/>
    <property type="match status" value="1"/>
</dbReference>
<organism evidence="6">
    <name type="scientific">uncultured Sphingomonas sp</name>
    <dbReference type="NCBI Taxonomy" id="158754"/>
    <lineage>
        <taxon>Bacteria</taxon>
        <taxon>Pseudomonadati</taxon>
        <taxon>Pseudomonadota</taxon>
        <taxon>Alphaproteobacteria</taxon>
        <taxon>Sphingomonadales</taxon>
        <taxon>Sphingomonadaceae</taxon>
        <taxon>Sphingomonas</taxon>
        <taxon>environmental samples</taxon>
    </lineage>
</organism>
<evidence type="ECO:0000256" key="1">
    <source>
        <dbReference type="ARBA" id="ARBA00004370"/>
    </source>
</evidence>
<dbReference type="EMBL" id="CADCVY010000094">
    <property type="protein sequence ID" value="CAA9511687.1"/>
    <property type="molecule type" value="Genomic_DNA"/>
</dbReference>
<accession>A0A6J4T2G0</accession>
<evidence type="ECO:0000313" key="6">
    <source>
        <dbReference type="EMBL" id="CAA9511687.1"/>
    </source>
</evidence>
<comment type="subcellular location">
    <subcellularLocation>
        <location evidence="1">Membrane</location>
    </subcellularLocation>
</comment>
<feature type="transmembrane region" description="Helical" evidence="5">
    <location>
        <begin position="36"/>
        <end position="57"/>
    </location>
</feature>
<feature type="transmembrane region" description="Helical" evidence="5">
    <location>
        <begin position="12"/>
        <end position="30"/>
    </location>
</feature>
<gene>
    <name evidence="6" type="ORF">AVDCRST_MAG44-1363</name>
</gene>
<keyword evidence="3 5" id="KW-1133">Transmembrane helix</keyword>
<protein>
    <recommendedName>
        <fullName evidence="7">Type VI secretion protein</fullName>
    </recommendedName>
</protein>
<keyword evidence="2 5" id="KW-0812">Transmembrane</keyword>
<keyword evidence="4 5" id="KW-0472">Membrane</keyword>
<evidence type="ECO:0000256" key="4">
    <source>
        <dbReference type="ARBA" id="ARBA00023136"/>
    </source>
</evidence>